<feature type="transmembrane region" description="Helical" evidence="7">
    <location>
        <begin position="169"/>
        <end position="194"/>
    </location>
</feature>
<gene>
    <name evidence="8" type="primary">tmem192</name>
    <name evidence="8" type="ORF">AOXY_G2657</name>
</gene>
<evidence type="ECO:0000256" key="6">
    <source>
        <dbReference type="ARBA" id="ARBA00023136"/>
    </source>
</evidence>
<comment type="caution">
    <text evidence="8">The sequence shown here is derived from an EMBL/GenBank/DDBJ whole genome shotgun (WGS) entry which is preliminary data.</text>
</comment>
<proteinExistence type="inferred from homology"/>
<evidence type="ECO:0000256" key="5">
    <source>
        <dbReference type="ARBA" id="ARBA00022989"/>
    </source>
</evidence>
<dbReference type="GO" id="GO:0005765">
    <property type="term" value="C:lysosomal membrane"/>
    <property type="evidence" value="ECO:0007669"/>
    <property type="project" value="TreeGrafter"/>
</dbReference>
<accession>A0AAD8GJ33</accession>
<dbReference type="AlphaFoldDB" id="A0AAD8GJ33"/>
<feature type="transmembrane region" description="Helical" evidence="7">
    <location>
        <begin position="139"/>
        <end position="157"/>
    </location>
</feature>
<dbReference type="Proteomes" id="UP001230051">
    <property type="component" value="Unassembled WGS sequence"/>
</dbReference>
<protein>
    <recommendedName>
        <fullName evidence="3">Transmembrane protein 192</fullName>
    </recommendedName>
</protein>
<dbReference type="EMBL" id="JAGXEW010000002">
    <property type="protein sequence ID" value="KAK1175028.1"/>
    <property type="molecule type" value="Genomic_DNA"/>
</dbReference>
<keyword evidence="9" id="KW-1185">Reference proteome</keyword>
<evidence type="ECO:0000256" key="4">
    <source>
        <dbReference type="ARBA" id="ARBA00022692"/>
    </source>
</evidence>
<keyword evidence="5 7" id="KW-1133">Transmembrane helix</keyword>
<keyword evidence="4 7" id="KW-0812">Transmembrane</keyword>
<dbReference type="InterPro" id="IPR029399">
    <property type="entry name" value="TMEM192"/>
</dbReference>
<evidence type="ECO:0000256" key="1">
    <source>
        <dbReference type="ARBA" id="ARBA00004141"/>
    </source>
</evidence>
<dbReference type="PANTHER" id="PTHR31592:SF1">
    <property type="entry name" value="TRANSMEMBRANE PROTEIN 192"/>
    <property type="match status" value="1"/>
</dbReference>
<evidence type="ECO:0000256" key="2">
    <source>
        <dbReference type="ARBA" id="ARBA00006314"/>
    </source>
</evidence>
<dbReference type="PANTHER" id="PTHR31592">
    <property type="entry name" value="TRANSMEMBRANE PROTEIN 192"/>
    <property type="match status" value="1"/>
</dbReference>
<organism evidence="8 9">
    <name type="scientific">Acipenser oxyrinchus oxyrinchus</name>
    <dbReference type="NCBI Taxonomy" id="40147"/>
    <lineage>
        <taxon>Eukaryota</taxon>
        <taxon>Metazoa</taxon>
        <taxon>Chordata</taxon>
        <taxon>Craniata</taxon>
        <taxon>Vertebrata</taxon>
        <taxon>Euteleostomi</taxon>
        <taxon>Actinopterygii</taxon>
        <taxon>Chondrostei</taxon>
        <taxon>Acipenseriformes</taxon>
        <taxon>Acipenseridae</taxon>
        <taxon>Acipenser</taxon>
    </lineage>
</organism>
<reference evidence="8" key="1">
    <citation type="submission" date="2022-02" db="EMBL/GenBank/DDBJ databases">
        <title>Atlantic sturgeon de novo genome assembly.</title>
        <authorList>
            <person name="Stock M."/>
            <person name="Klopp C."/>
            <person name="Guiguen Y."/>
            <person name="Cabau C."/>
            <person name="Parinello H."/>
            <person name="Santidrian Yebra-Pimentel E."/>
            <person name="Kuhl H."/>
            <person name="Dirks R.P."/>
            <person name="Guessner J."/>
            <person name="Wuertz S."/>
            <person name="Du K."/>
            <person name="Schartl M."/>
        </authorList>
    </citation>
    <scope>NUCLEOTIDE SEQUENCE</scope>
    <source>
        <strain evidence="8">STURGEONOMICS-FGT-2020</strain>
        <tissue evidence="8">Whole blood</tissue>
    </source>
</reference>
<keyword evidence="6 7" id="KW-0472">Membrane</keyword>
<comment type="subcellular location">
    <subcellularLocation>
        <location evidence="1">Membrane</location>
        <topology evidence="1">Multi-pass membrane protein</topology>
    </subcellularLocation>
</comment>
<evidence type="ECO:0000256" key="7">
    <source>
        <dbReference type="SAM" id="Phobius"/>
    </source>
</evidence>
<evidence type="ECO:0000313" key="8">
    <source>
        <dbReference type="EMBL" id="KAK1175028.1"/>
    </source>
</evidence>
<dbReference type="GO" id="GO:0005770">
    <property type="term" value="C:late endosome"/>
    <property type="evidence" value="ECO:0007669"/>
    <property type="project" value="TreeGrafter"/>
</dbReference>
<sequence>MDTERTTAKQNSSLEITQSLEEDPLVDGPLIPPDVLESAIRRQFQSLPTSWLAILLTCIHAAFFGLSVALAVFCSIKENVVNCKQYIHDFETQTIIAIAKVALWLLIAVFERYVQHHHSRTRNRGYLQFYRSTRNLKRLPFFIHSAGNAAFLLILSARLSFKSNEQSLMYMYLLLGVLVLELCFSVPCLLFYTVKVMQFNTEKPAPDINQEEHSNAYSGTRSLINTEIGFRDSSSVEEVVEKQADLIEYLKQHNTLLSKRLLSLTSQQIRD</sequence>
<feature type="transmembrane region" description="Helical" evidence="7">
    <location>
        <begin position="93"/>
        <end position="114"/>
    </location>
</feature>
<dbReference type="Pfam" id="PF14802">
    <property type="entry name" value="TMEM192"/>
    <property type="match status" value="1"/>
</dbReference>
<evidence type="ECO:0000313" key="9">
    <source>
        <dbReference type="Proteomes" id="UP001230051"/>
    </source>
</evidence>
<comment type="similarity">
    <text evidence="2">Belongs to the TMEM192 family.</text>
</comment>
<name>A0AAD8GJ33_ACIOX</name>
<evidence type="ECO:0000256" key="3">
    <source>
        <dbReference type="ARBA" id="ARBA00014635"/>
    </source>
</evidence>
<feature type="transmembrane region" description="Helical" evidence="7">
    <location>
        <begin position="51"/>
        <end position="73"/>
    </location>
</feature>